<evidence type="ECO:0000259" key="13">
    <source>
        <dbReference type="PROSITE" id="PS50893"/>
    </source>
</evidence>
<feature type="domain" description="ABC transporter" evidence="13">
    <location>
        <begin position="390"/>
        <end position="624"/>
    </location>
</feature>
<evidence type="ECO:0000256" key="10">
    <source>
        <dbReference type="ARBA" id="ARBA00023455"/>
    </source>
</evidence>
<keyword evidence="8 12" id="KW-1133">Transmembrane helix</keyword>
<feature type="compositionally biased region" description="Basic and acidic residues" evidence="11">
    <location>
        <begin position="15"/>
        <end position="26"/>
    </location>
</feature>
<dbReference type="Proteomes" id="UP000320806">
    <property type="component" value="Unassembled WGS sequence"/>
</dbReference>
<evidence type="ECO:0000256" key="11">
    <source>
        <dbReference type="SAM" id="MobiDB-lite"/>
    </source>
</evidence>
<dbReference type="PROSITE" id="PS50929">
    <property type="entry name" value="ABC_TM1F"/>
    <property type="match status" value="1"/>
</dbReference>
<name>A0A542EI58_9MICO</name>
<dbReference type="SUPFAM" id="SSF52540">
    <property type="entry name" value="P-loop containing nucleoside triphosphate hydrolases"/>
    <property type="match status" value="1"/>
</dbReference>
<keyword evidence="2" id="KW-0813">Transport</keyword>
<dbReference type="OrthoDB" id="9806127at2"/>
<evidence type="ECO:0000256" key="1">
    <source>
        <dbReference type="ARBA" id="ARBA00004429"/>
    </source>
</evidence>
<dbReference type="GO" id="GO:0016887">
    <property type="term" value="F:ATP hydrolysis activity"/>
    <property type="evidence" value="ECO:0007669"/>
    <property type="project" value="InterPro"/>
</dbReference>
<keyword evidence="9 12" id="KW-0472">Membrane</keyword>
<organism evidence="15 16">
    <name type="scientific">Yimella lutea</name>
    <dbReference type="NCBI Taxonomy" id="587872"/>
    <lineage>
        <taxon>Bacteria</taxon>
        <taxon>Bacillati</taxon>
        <taxon>Actinomycetota</taxon>
        <taxon>Actinomycetes</taxon>
        <taxon>Micrococcales</taxon>
        <taxon>Dermacoccaceae</taxon>
        <taxon>Yimella</taxon>
    </lineage>
</organism>
<evidence type="ECO:0000313" key="16">
    <source>
        <dbReference type="Proteomes" id="UP000320806"/>
    </source>
</evidence>
<evidence type="ECO:0000256" key="8">
    <source>
        <dbReference type="ARBA" id="ARBA00022989"/>
    </source>
</evidence>
<evidence type="ECO:0000256" key="9">
    <source>
        <dbReference type="ARBA" id="ARBA00023136"/>
    </source>
</evidence>
<dbReference type="PROSITE" id="PS50893">
    <property type="entry name" value="ABC_TRANSPORTER_2"/>
    <property type="match status" value="1"/>
</dbReference>
<keyword evidence="5 12" id="KW-0812">Transmembrane</keyword>
<evidence type="ECO:0000256" key="6">
    <source>
        <dbReference type="ARBA" id="ARBA00022741"/>
    </source>
</evidence>
<dbReference type="PANTHER" id="PTHR24221">
    <property type="entry name" value="ATP-BINDING CASSETTE SUB-FAMILY B"/>
    <property type="match status" value="1"/>
</dbReference>
<dbReference type="InterPro" id="IPR003593">
    <property type="entry name" value="AAA+_ATPase"/>
</dbReference>
<dbReference type="GO" id="GO:0005886">
    <property type="term" value="C:plasma membrane"/>
    <property type="evidence" value="ECO:0007669"/>
    <property type="project" value="UniProtKB-SubCell"/>
</dbReference>
<feature type="compositionally biased region" description="Acidic residues" evidence="11">
    <location>
        <begin position="633"/>
        <end position="648"/>
    </location>
</feature>
<feature type="domain" description="ABC transmembrane type-1" evidence="14">
    <location>
        <begin position="55"/>
        <end position="342"/>
    </location>
</feature>
<dbReference type="PROSITE" id="PS00211">
    <property type="entry name" value="ABC_TRANSPORTER_1"/>
    <property type="match status" value="1"/>
</dbReference>
<feature type="transmembrane region" description="Helical" evidence="12">
    <location>
        <begin position="198"/>
        <end position="217"/>
    </location>
</feature>
<protein>
    <submittedName>
        <fullName evidence="15">ABC-type multidrug transport system fused ATPase/permease subunit</fullName>
    </submittedName>
</protein>
<evidence type="ECO:0000256" key="3">
    <source>
        <dbReference type="ARBA" id="ARBA00022475"/>
    </source>
</evidence>
<evidence type="ECO:0000313" key="15">
    <source>
        <dbReference type="EMBL" id="TQJ14984.1"/>
    </source>
</evidence>
<feature type="transmembrane region" description="Helical" evidence="12">
    <location>
        <begin position="175"/>
        <end position="192"/>
    </location>
</feature>
<keyword evidence="6" id="KW-0547">Nucleotide-binding</keyword>
<dbReference type="InterPro" id="IPR003439">
    <property type="entry name" value="ABC_transporter-like_ATP-bd"/>
</dbReference>
<dbReference type="PANTHER" id="PTHR24221:SF654">
    <property type="entry name" value="ATP-BINDING CASSETTE SUB-FAMILY B MEMBER 6"/>
    <property type="match status" value="1"/>
</dbReference>
<dbReference type="GO" id="GO:0140359">
    <property type="term" value="F:ABC-type transporter activity"/>
    <property type="evidence" value="ECO:0007669"/>
    <property type="project" value="InterPro"/>
</dbReference>
<dbReference type="InterPro" id="IPR027417">
    <property type="entry name" value="P-loop_NTPase"/>
</dbReference>
<evidence type="ECO:0000256" key="4">
    <source>
        <dbReference type="ARBA" id="ARBA00022519"/>
    </source>
</evidence>
<keyword evidence="4" id="KW-0997">Cell inner membrane</keyword>
<dbReference type="RefSeq" id="WP_141928699.1">
    <property type="nucleotide sequence ID" value="NZ_BAABCI010000006.1"/>
</dbReference>
<proteinExistence type="inferred from homology"/>
<feature type="region of interest" description="Disordered" evidence="11">
    <location>
        <begin position="633"/>
        <end position="659"/>
    </location>
</feature>
<evidence type="ECO:0000256" key="2">
    <source>
        <dbReference type="ARBA" id="ARBA00022448"/>
    </source>
</evidence>
<evidence type="ECO:0000256" key="12">
    <source>
        <dbReference type="SAM" id="Phobius"/>
    </source>
</evidence>
<dbReference type="InterPro" id="IPR039421">
    <property type="entry name" value="Type_1_exporter"/>
</dbReference>
<dbReference type="AlphaFoldDB" id="A0A542EI58"/>
<feature type="transmembrane region" description="Helical" evidence="12">
    <location>
        <begin position="54"/>
        <end position="80"/>
    </location>
</feature>
<reference evidence="15 16" key="1">
    <citation type="submission" date="2019-06" db="EMBL/GenBank/DDBJ databases">
        <title>Sequencing the genomes of 1000 actinobacteria strains.</title>
        <authorList>
            <person name="Klenk H.-P."/>
        </authorList>
    </citation>
    <scope>NUCLEOTIDE SEQUENCE [LARGE SCALE GENOMIC DNA]</scope>
    <source>
        <strain evidence="15 16">DSM 19828</strain>
    </source>
</reference>
<dbReference type="Gene3D" id="1.20.1560.10">
    <property type="entry name" value="ABC transporter type 1, transmembrane domain"/>
    <property type="match status" value="2"/>
</dbReference>
<dbReference type="Gene3D" id="3.40.50.300">
    <property type="entry name" value="P-loop containing nucleotide triphosphate hydrolases"/>
    <property type="match status" value="1"/>
</dbReference>
<dbReference type="GO" id="GO:0005524">
    <property type="term" value="F:ATP binding"/>
    <property type="evidence" value="ECO:0007669"/>
    <property type="project" value="UniProtKB-KW"/>
</dbReference>
<dbReference type="Pfam" id="PF00005">
    <property type="entry name" value="ABC_tran"/>
    <property type="match status" value="1"/>
</dbReference>
<comment type="subcellular location">
    <subcellularLocation>
        <location evidence="1">Cell inner membrane</location>
        <topology evidence="1">Multi-pass membrane protein</topology>
    </subcellularLocation>
</comment>
<dbReference type="SMART" id="SM00382">
    <property type="entry name" value="AAA"/>
    <property type="match status" value="1"/>
</dbReference>
<sequence>MPSSVTVTPDNDQVADGKKNDRKKGTTEVDFGASTLGEGFRVLGRGFRDQPKTLLVAVIGSAIYGVMTVFTARVIGHLIATVVEPAVAAGRLTGEQVWTIIWQLGAVVLLNVIGVILRRVAAGMAYFNLNAIYRRRVTRQYLRLPLSWHHRHPSGQLLSNANADVEATWNIFQPLPMAIGVLVMLGVGLAEMFRVDVWLALVGLIVFPLLFATNLVFQRYMSPRVTRAQRMRSHVSEVAHESIEAALLVKVMGREQQEADRFSVETQRLRNAAVEVGRVRGIFDPLVEAIPTIGTLAVLTVGTAQVSAGATTAAEVVQIAYLFSVLAFPVRSFGWVLAEMPRSVAGWVRLNSVLAATGHTDYGTRTLISDHAAALGADQVGYEYDLSGSVDLSEKYQGGGAERWRALDDVDLDLAPGSLTAIVGPTGSGKSTLMSLLVRLMDPTDGRVLIDNVPERDLAAGETSKAASLVTQQTFVFDDTIAGNVTLGHDFTDDEVRRALQIAQATGFVDELPDGAATRVGERGASLSGGQRQRIALARAVIRRPRALLLDDATSAVDPAVEQSILQALRENRDGTTVVMVAYRMSSIALADEVVFVDGGRITDRGTHAQLMERSEGYRTLVTAYAERAAEIAEQDDAQDDAQNDETIDQQMNKQDEDA</sequence>
<feature type="compositionally biased region" description="Polar residues" evidence="11">
    <location>
        <begin position="1"/>
        <end position="11"/>
    </location>
</feature>
<dbReference type="Pfam" id="PF00664">
    <property type="entry name" value="ABC_membrane"/>
    <property type="match status" value="1"/>
</dbReference>
<keyword evidence="7" id="KW-0067">ATP-binding</keyword>
<dbReference type="EMBL" id="VFMO01000001">
    <property type="protein sequence ID" value="TQJ14984.1"/>
    <property type="molecule type" value="Genomic_DNA"/>
</dbReference>
<keyword evidence="16" id="KW-1185">Reference proteome</keyword>
<gene>
    <name evidence="15" type="ORF">FB459_2501</name>
</gene>
<dbReference type="InterPro" id="IPR011527">
    <property type="entry name" value="ABC1_TM_dom"/>
</dbReference>
<evidence type="ECO:0000259" key="14">
    <source>
        <dbReference type="PROSITE" id="PS50929"/>
    </source>
</evidence>
<dbReference type="FunFam" id="3.40.50.300:FF:000221">
    <property type="entry name" value="Multidrug ABC transporter ATP-binding protein"/>
    <property type="match status" value="1"/>
</dbReference>
<dbReference type="SUPFAM" id="SSF90123">
    <property type="entry name" value="ABC transporter transmembrane region"/>
    <property type="match status" value="1"/>
</dbReference>
<comment type="caution">
    <text evidence="15">The sequence shown here is derived from an EMBL/GenBank/DDBJ whole genome shotgun (WGS) entry which is preliminary data.</text>
</comment>
<dbReference type="GO" id="GO:0034040">
    <property type="term" value="F:ATPase-coupled lipid transmembrane transporter activity"/>
    <property type="evidence" value="ECO:0007669"/>
    <property type="project" value="TreeGrafter"/>
</dbReference>
<comment type="similarity">
    <text evidence="10">Belongs to the ABC transporter superfamily. Siderophore-Fe(3+) uptake transporter (SIUT) (TC 3.A.1.21) family.</text>
</comment>
<dbReference type="InterPro" id="IPR036640">
    <property type="entry name" value="ABC1_TM_sf"/>
</dbReference>
<evidence type="ECO:0000256" key="7">
    <source>
        <dbReference type="ARBA" id="ARBA00022840"/>
    </source>
</evidence>
<feature type="transmembrane region" description="Helical" evidence="12">
    <location>
        <begin position="100"/>
        <end position="117"/>
    </location>
</feature>
<dbReference type="InterPro" id="IPR017871">
    <property type="entry name" value="ABC_transporter-like_CS"/>
</dbReference>
<evidence type="ECO:0000256" key="5">
    <source>
        <dbReference type="ARBA" id="ARBA00022692"/>
    </source>
</evidence>
<keyword evidence="3" id="KW-1003">Cell membrane</keyword>
<accession>A0A542EI58</accession>
<feature type="region of interest" description="Disordered" evidence="11">
    <location>
        <begin position="1"/>
        <end position="26"/>
    </location>
</feature>